<dbReference type="Proteomes" id="UP000054047">
    <property type="component" value="Unassembled WGS sequence"/>
</dbReference>
<sequence length="110" mass="12275">MSTNGADNLSNFVEFVELEVCFEDVLLGDLYFVEVPSQVTSLISVATEDSSSCFQTCGGLRHVVIVTPSTLGFRQYLKSEGESHDQVILFRNFFINEKIGSLLKRNSFVL</sequence>
<organism evidence="1 2">
    <name type="scientific">Ancylostoma duodenale</name>
    <dbReference type="NCBI Taxonomy" id="51022"/>
    <lineage>
        <taxon>Eukaryota</taxon>
        <taxon>Metazoa</taxon>
        <taxon>Ecdysozoa</taxon>
        <taxon>Nematoda</taxon>
        <taxon>Chromadorea</taxon>
        <taxon>Rhabditida</taxon>
        <taxon>Rhabditina</taxon>
        <taxon>Rhabditomorpha</taxon>
        <taxon>Strongyloidea</taxon>
        <taxon>Ancylostomatidae</taxon>
        <taxon>Ancylostomatinae</taxon>
        <taxon>Ancylostoma</taxon>
    </lineage>
</organism>
<proteinExistence type="predicted"/>
<evidence type="ECO:0000313" key="2">
    <source>
        <dbReference type="Proteomes" id="UP000054047"/>
    </source>
</evidence>
<reference evidence="1 2" key="1">
    <citation type="submission" date="2013-12" db="EMBL/GenBank/DDBJ databases">
        <title>Draft genome of the parsitic nematode Ancylostoma duodenale.</title>
        <authorList>
            <person name="Mitreva M."/>
        </authorList>
    </citation>
    <scope>NUCLEOTIDE SEQUENCE [LARGE SCALE GENOMIC DNA]</scope>
    <source>
        <strain evidence="1 2">Zhejiang</strain>
    </source>
</reference>
<dbReference type="EMBL" id="KN733875">
    <property type="protein sequence ID" value="KIH57843.1"/>
    <property type="molecule type" value="Genomic_DNA"/>
</dbReference>
<protein>
    <submittedName>
        <fullName evidence="1">Uncharacterized protein</fullName>
    </submittedName>
</protein>
<dbReference type="AlphaFoldDB" id="A0A0C2CMK9"/>
<evidence type="ECO:0000313" key="1">
    <source>
        <dbReference type="EMBL" id="KIH57843.1"/>
    </source>
</evidence>
<name>A0A0C2CMK9_9BILA</name>
<gene>
    <name evidence="1" type="ORF">ANCDUO_11962</name>
</gene>
<keyword evidence="2" id="KW-1185">Reference proteome</keyword>
<accession>A0A0C2CMK9</accession>